<sequence>MSIILGTLLEAFAETDQEVLSHLIKIQANSVQACAAEKALRRFERRSRTELQTINLDNVTTLDAHIRLLDLQNECMKRESGGNAEKRLVFAKLDILATLEIEIITNHKSELEKLPAELRGWFAQRREIIEETRVGYSEVYRTIVFQNM</sequence>
<dbReference type="AlphaFoldDB" id="A0A074VNY5"/>
<gene>
    <name evidence="1" type="ORF">M437DRAFT_84769</name>
</gene>
<dbReference type="HOGENOM" id="CLU_1758449_0_0_1"/>
<accession>A0A074VNY5</accession>
<evidence type="ECO:0000313" key="1">
    <source>
        <dbReference type="EMBL" id="KEQ62430.1"/>
    </source>
</evidence>
<dbReference type="Proteomes" id="UP000030672">
    <property type="component" value="Unassembled WGS sequence"/>
</dbReference>
<evidence type="ECO:0000313" key="2">
    <source>
        <dbReference type="Proteomes" id="UP000030672"/>
    </source>
</evidence>
<proteinExistence type="predicted"/>
<dbReference type="RefSeq" id="XP_040879453.1">
    <property type="nucleotide sequence ID" value="XM_041028160.1"/>
</dbReference>
<keyword evidence="2" id="KW-1185">Reference proteome</keyword>
<name>A0A074VNY5_AURM1</name>
<reference evidence="1 2" key="1">
    <citation type="journal article" date="2014" name="BMC Genomics">
        <title>Genome sequencing of four Aureobasidium pullulans varieties: biotechnological potential, stress tolerance, and description of new species.</title>
        <authorList>
            <person name="Gostin Ar C."/>
            <person name="Ohm R.A."/>
            <person name="Kogej T."/>
            <person name="Sonjak S."/>
            <person name="Turk M."/>
            <person name="Zajc J."/>
            <person name="Zalar P."/>
            <person name="Grube M."/>
            <person name="Sun H."/>
            <person name="Han J."/>
            <person name="Sharma A."/>
            <person name="Chiniquy J."/>
            <person name="Ngan C.Y."/>
            <person name="Lipzen A."/>
            <person name="Barry K."/>
            <person name="Grigoriev I.V."/>
            <person name="Gunde-Cimerman N."/>
        </authorList>
    </citation>
    <scope>NUCLEOTIDE SEQUENCE [LARGE SCALE GENOMIC DNA]</scope>
    <source>
        <strain evidence="1 2">CBS 110374</strain>
    </source>
</reference>
<dbReference type="GeneID" id="63921533"/>
<organism evidence="1 2">
    <name type="scientific">Aureobasidium melanogenum (strain CBS 110374)</name>
    <name type="common">Aureobasidium pullulans var. melanogenum</name>
    <dbReference type="NCBI Taxonomy" id="1043003"/>
    <lineage>
        <taxon>Eukaryota</taxon>
        <taxon>Fungi</taxon>
        <taxon>Dikarya</taxon>
        <taxon>Ascomycota</taxon>
        <taxon>Pezizomycotina</taxon>
        <taxon>Dothideomycetes</taxon>
        <taxon>Dothideomycetidae</taxon>
        <taxon>Dothideales</taxon>
        <taxon>Saccotheciaceae</taxon>
        <taxon>Aureobasidium</taxon>
    </lineage>
</organism>
<dbReference type="EMBL" id="KL584834">
    <property type="protein sequence ID" value="KEQ62430.1"/>
    <property type="molecule type" value="Genomic_DNA"/>
</dbReference>
<protein>
    <submittedName>
        <fullName evidence="1">Uncharacterized protein</fullName>
    </submittedName>
</protein>